<evidence type="ECO:0000256" key="1">
    <source>
        <dbReference type="ARBA" id="ARBA00001947"/>
    </source>
</evidence>
<dbReference type="PANTHER" id="PTHR21666">
    <property type="entry name" value="PEPTIDASE-RELATED"/>
    <property type="match status" value="1"/>
</dbReference>
<keyword evidence="5" id="KW-0862">Zinc</keyword>
<dbReference type="PANTHER" id="PTHR21666:SF288">
    <property type="entry name" value="CELL DIVISION PROTEIN YTFB"/>
    <property type="match status" value="1"/>
</dbReference>
<dbReference type="SUPFAM" id="SSF51261">
    <property type="entry name" value="Duplicated hybrid motif"/>
    <property type="match status" value="1"/>
</dbReference>
<name>A0A9P7C0G8_9FUNG</name>
<keyword evidence="4" id="KW-0378">Hydrolase</keyword>
<dbReference type="InterPro" id="IPR050570">
    <property type="entry name" value="Cell_wall_metabolism_enzyme"/>
</dbReference>
<feature type="domain" description="M23ase beta-sheet core" evidence="7">
    <location>
        <begin position="1"/>
        <end position="96"/>
    </location>
</feature>
<protein>
    <recommendedName>
        <fullName evidence="7">M23ase beta-sheet core domain-containing protein</fullName>
    </recommendedName>
</protein>
<evidence type="ECO:0000256" key="4">
    <source>
        <dbReference type="ARBA" id="ARBA00022801"/>
    </source>
</evidence>
<comment type="cofactor">
    <cofactor evidence="1">
        <name>Zn(2+)</name>
        <dbReference type="ChEBI" id="CHEBI:29105"/>
    </cofactor>
</comment>
<gene>
    <name evidence="8" type="ORF">G6F50_017233</name>
</gene>
<keyword evidence="3" id="KW-0479">Metal-binding</keyword>
<dbReference type="Pfam" id="PF01551">
    <property type="entry name" value="Peptidase_M23"/>
    <property type="match status" value="1"/>
</dbReference>
<keyword evidence="2" id="KW-0645">Protease</keyword>
<keyword evidence="9" id="KW-1185">Reference proteome</keyword>
<comment type="caution">
    <text evidence="8">The sequence shown here is derived from an EMBL/GenBank/DDBJ whole genome shotgun (WGS) entry which is preliminary data.</text>
</comment>
<sequence length="103" mass="11204">MHKGVDYAARTGTPIMAAGDARVQFAGVQRGYGNVVILDHGRGHTTLYGHMSRFANIKTGQRVAQGTVIGYVGSTGLATGPHLHWGMNWFDTRIDPLLVLERK</sequence>
<reference evidence="8 9" key="1">
    <citation type="journal article" date="2020" name="Microb. Genom.">
        <title>Genetic diversity of clinical and environmental Mucorales isolates obtained from an investigation of mucormycosis cases among solid organ transplant recipients.</title>
        <authorList>
            <person name="Nguyen M.H."/>
            <person name="Kaul D."/>
            <person name="Muto C."/>
            <person name="Cheng S.J."/>
            <person name="Richter R.A."/>
            <person name="Bruno V.M."/>
            <person name="Liu G."/>
            <person name="Beyhan S."/>
            <person name="Sundermann A.J."/>
            <person name="Mounaud S."/>
            <person name="Pasculle A.W."/>
            <person name="Nierman W.C."/>
            <person name="Driscoll E."/>
            <person name="Cumbie R."/>
            <person name="Clancy C.J."/>
            <person name="Dupont C.L."/>
        </authorList>
    </citation>
    <scope>NUCLEOTIDE SEQUENCE [LARGE SCALE GENOMIC DNA]</scope>
    <source>
        <strain evidence="8 9">GL24</strain>
    </source>
</reference>
<evidence type="ECO:0000256" key="3">
    <source>
        <dbReference type="ARBA" id="ARBA00022723"/>
    </source>
</evidence>
<evidence type="ECO:0000313" key="8">
    <source>
        <dbReference type="EMBL" id="KAG1530560.1"/>
    </source>
</evidence>
<keyword evidence="6" id="KW-0482">Metalloprotease</keyword>
<evidence type="ECO:0000256" key="2">
    <source>
        <dbReference type="ARBA" id="ARBA00022670"/>
    </source>
</evidence>
<dbReference type="Gene3D" id="2.70.70.10">
    <property type="entry name" value="Glucose Permease (Domain IIA)"/>
    <property type="match status" value="1"/>
</dbReference>
<dbReference type="CDD" id="cd12797">
    <property type="entry name" value="M23_peptidase"/>
    <property type="match status" value="1"/>
</dbReference>
<proteinExistence type="predicted"/>
<evidence type="ECO:0000256" key="6">
    <source>
        <dbReference type="ARBA" id="ARBA00023049"/>
    </source>
</evidence>
<evidence type="ECO:0000313" key="9">
    <source>
        <dbReference type="Proteomes" id="UP000740926"/>
    </source>
</evidence>
<dbReference type="GO" id="GO:0046872">
    <property type="term" value="F:metal ion binding"/>
    <property type="evidence" value="ECO:0007669"/>
    <property type="project" value="UniProtKB-KW"/>
</dbReference>
<dbReference type="GO" id="GO:0006508">
    <property type="term" value="P:proteolysis"/>
    <property type="evidence" value="ECO:0007669"/>
    <property type="project" value="UniProtKB-KW"/>
</dbReference>
<dbReference type="InterPro" id="IPR016047">
    <property type="entry name" value="M23ase_b-sheet_dom"/>
</dbReference>
<organism evidence="8 9">
    <name type="scientific">Rhizopus delemar</name>
    <dbReference type="NCBI Taxonomy" id="936053"/>
    <lineage>
        <taxon>Eukaryota</taxon>
        <taxon>Fungi</taxon>
        <taxon>Fungi incertae sedis</taxon>
        <taxon>Mucoromycota</taxon>
        <taxon>Mucoromycotina</taxon>
        <taxon>Mucoromycetes</taxon>
        <taxon>Mucorales</taxon>
        <taxon>Mucorineae</taxon>
        <taxon>Rhizopodaceae</taxon>
        <taxon>Rhizopus</taxon>
    </lineage>
</organism>
<evidence type="ECO:0000256" key="5">
    <source>
        <dbReference type="ARBA" id="ARBA00022833"/>
    </source>
</evidence>
<dbReference type="EMBL" id="JAANIU010012257">
    <property type="protein sequence ID" value="KAG1530560.1"/>
    <property type="molecule type" value="Genomic_DNA"/>
</dbReference>
<dbReference type="InterPro" id="IPR011055">
    <property type="entry name" value="Dup_hybrid_motif"/>
</dbReference>
<accession>A0A9P7C0G8</accession>
<dbReference type="GO" id="GO:0004222">
    <property type="term" value="F:metalloendopeptidase activity"/>
    <property type="evidence" value="ECO:0007669"/>
    <property type="project" value="TreeGrafter"/>
</dbReference>
<evidence type="ECO:0000259" key="7">
    <source>
        <dbReference type="Pfam" id="PF01551"/>
    </source>
</evidence>
<dbReference type="AlphaFoldDB" id="A0A9P7C0G8"/>
<dbReference type="Proteomes" id="UP000740926">
    <property type="component" value="Unassembled WGS sequence"/>
</dbReference>